<evidence type="ECO:0000313" key="3">
    <source>
        <dbReference type="Proteomes" id="UP000263232"/>
    </source>
</evidence>
<dbReference type="EMBL" id="CP023434">
    <property type="protein sequence ID" value="AXY24908.1"/>
    <property type="molecule type" value="Genomic_DNA"/>
</dbReference>
<dbReference type="AlphaFoldDB" id="A0A347WIK1"/>
<keyword evidence="3" id="KW-1185">Reference proteome</keyword>
<dbReference type="Proteomes" id="UP000263232">
    <property type="component" value="Chromosome"/>
</dbReference>
<feature type="region of interest" description="Disordered" evidence="1">
    <location>
        <begin position="64"/>
        <end position="86"/>
    </location>
</feature>
<evidence type="ECO:0000256" key="1">
    <source>
        <dbReference type="SAM" id="MobiDB-lite"/>
    </source>
</evidence>
<evidence type="ECO:0000313" key="2">
    <source>
        <dbReference type="EMBL" id="AXY24908.1"/>
    </source>
</evidence>
<gene>
    <name evidence="2" type="ORF">CL176_02085</name>
</gene>
<reference evidence="2 3" key="1">
    <citation type="submission" date="2017-09" db="EMBL/GenBank/DDBJ databases">
        <title>Complete genome sequence of Oxytococcus suis strain ZY16052.</title>
        <authorList>
            <person name="Li F."/>
        </authorList>
    </citation>
    <scope>NUCLEOTIDE SEQUENCE [LARGE SCALE GENOMIC DNA]</scope>
    <source>
        <strain evidence="2 3">ZY16052</strain>
    </source>
</reference>
<sequence length="114" mass="13084">MRVNWNGMDDIVNQIRTNAELELAKKIVKVNSAELDQTMKARAVFVKGYSTGQTRRTIETEITDGGLTTTTRPTTEYSPYPECGTRHMEAQPFAKPAFNRQKELFKRDMDRLVK</sequence>
<proteinExistence type="predicted"/>
<dbReference type="RefSeq" id="WP_118989830.1">
    <property type="nucleotide sequence ID" value="NZ_CP023434.1"/>
</dbReference>
<name>A0A347WIK1_9LACT</name>
<accession>A0A347WIK1</accession>
<protein>
    <submittedName>
        <fullName evidence="2">Uncharacterized protein</fullName>
    </submittedName>
</protein>
<dbReference type="InterPro" id="IPR010064">
    <property type="entry name" value="HK97-gp10_tail"/>
</dbReference>
<dbReference type="OrthoDB" id="886754at2"/>
<dbReference type="NCBIfam" id="TIGR01725">
    <property type="entry name" value="phge_HK97_gp10"/>
    <property type="match status" value="1"/>
</dbReference>
<organism evidence="2 3">
    <name type="scientific">Suicoccus acidiformans</name>
    <dbReference type="NCBI Taxonomy" id="2036206"/>
    <lineage>
        <taxon>Bacteria</taxon>
        <taxon>Bacillati</taxon>
        <taxon>Bacillota</taxon>
        <taxon>Bacilli</taxon>
        <taxon>Lactobacillales</taxon>
        <taxon>Aerococcaceae</taxon>
        <taxon>Suicoccus</taxon>
    </lineage>
</organism>
<dbReference type="KEGG" id="abae:CL176_02085"/>
<feature type="compositionally biased region" description="Low complexity" evidence="1">
    <location>
        <begin position="64"/>
        <end position="76"/>
    </location>
</feature>